<keyword evidence="7" id="KW-0436">Ligase</keyword>
<keyword evidence="4 5" id="KW-0472">Membrane</keyword>
<protein>
    <submittedName>
        <fullName evidence="7">O-antigen ligase family protein</fullName>
    </submittedName>
</protein>
<feature type="transmembrane region" description="Helical" evidence="5">
    <location>
        <begin position="62"/>
        <end position="80"/>
    </location>
</feature>
<evidence type="ECO:0000256" key="5">
    <source>
        <dbReference type="SAM" id="Phobius"/>
    </source>
</evidence>
<feature type="transmembrane region" description="Helical" evidence="5">
    <location>
        <begin position="33"/>
        <end position="50"/>
    </location>
</feature>
<dbReference type="Proteomes" id="UP000595375">
    <property type="component" value="Chromosome"/>
</dbReference>
<feature type="transmembrane region" description="Helical" evidence="5">
    <location>
        <begin position="321"/>
        <end position="340"/>
    </location>
</feature>
<dbReference type="EMBL" id="CP068114">
    <property type="protein sequence ID" value="QQS88568.1"/>
    <property type="molecule type" value="Genomic_DNA"/>
</dbReference>
<sequence>MNINNKKYEFLNNLIVVSMLVYLFFLSRRGGNTKDIISIFIMFLIFIYSFKNGIKGYLMHKRDIIISVIYLILVSISYIIVDEKGNDKFYVFSHATIFSIGFMLVLLNYKLNNKYVKYILPILLLISISPIYKGIIDVYEHLDVIISYRIVGNTSTPKYAAELVIYLFLGLFSFIYYRNIYIKIILACYTITVLILVFFTQSRGSFLAIPATIILIFTILDWKKGLLAVIITFALMFSLFKYTSKTDKVRVVNRIESSIMTKEKIKKDARFTIFSDGIKEAKNYPIIGKGFFFYKGQKLHSADENIDHYHNNFIETAVTQGLLTLGVYIIFLINLFMSMLKNYLKENNRLKKYIKLFTISTFVFINFYGLIEVSFYFEKIYQLVFTIIAISFIIDNKDSIDG</sequence>
<evidence type="ECO:0000256" key="3">
    <source>
        <dbReference type="ARBA" id="ARBA00022989"/>
    </source>
</evidence>
<dbReference type="InterPro" id="IPR007016">
    <property type="entry name" value="O-antigen_ligase-rel_domated"/>
</dbReference>
<evidence type="ECO:0000313" key="7">
    <source>
        <dbReference type="EMBL" id="QQS88568.1"/>
    </source>
</evidence>
<feature type="domain" description="O-antigen ligase-related" evidence="6">
    <location>
        <begin position="190"/>
        <end position="328"/>
    </location>
</feature>
<dbReference type="Pfam" id="PF04932">
    <property type="entry name" value="Wzy_C"/>
    <property type="match status" value="1"/>
</dbReference>
<dbReference type="PANTHER" id="PTHR37422:SF13">
    <property type="entry name" value="LIPOPOLYSACCHARIDE BIOSYNTHESIS PROTEIN PA4999-RELATED"/>
    <property type="match status" value="1"/>
</dbReference>
<evidence type="ECO:0000256" key="4">
    <source>
        <dbReference type="ARBA" id="ARBA00023136"/>
    </source>
</evidence>
<dbReference type="InterPro" id="IPR051533">
    <property type="entry name" value="WaaL-like"/>
</dbReference>
<organism evidence="7 8">
    <name type="scientific">Fusobacterium canifelinum</name>
    <dbReference type="NCBI Taxonomy" id="285729"/>
    <lineage>
        <taxon>Bacteria</taxon>
        <taxon>Fusobacteriati</taxon>
        <taxon>Fusobacteriota</taxon>
        <taxon>Fusobacteriia</taxon>
        <taxon>Fusobacteriales</taxon>
        <taxon>Fusobacteriaceae</taxon>
        <taxon>Fusobacterium</taxon>
    </lineage>
</organism>
<evidence type="ECO:0000313" key="8">
    <source>
        <dbReference type="Proteomes" id="UP000595375"/>
    </source>
</evidence>
<keyword evidence="8" id="KW-1185">Reference proteome</keyword>
<dbReference type="GO" id="GO:0016874">
    <property type="term" value="F:ligase activity"/>
    <property type="evidence" value="ECO:0007669"/>
    <property type="project" value="UniProtKB-KW"/>
</dbReference>
<keyword evidence="2 5" id="KW-0812">Transmembrane</keyword>
<keyword evidence="3 5" id="KW-1133">Transmembrane helix</keyword>
<dbReference type="PANTHER" id="PTHR37422">
    <property type="entry name" value="TEICHURONIC ACID BIOSYNTHESIS PROTEIN TUAE"/>
    <property type="match status" value="1"/>
</dbReference>
<evidence type="ECO:0000256" key="1">
    <source>
        <dbReference type="ARBA" id="ARBA00004141"/>
    </source>
</evidence>
<feature type="transmembrane region" description="Helical" evidence="5">
    <location>
        <begin position="92"/>
        <end position="111"/>
    </location>
</feature>
<comment type="subcellular location">
    <subcellularLocation>
        <location evidence="1">Membrane</location>
        <topology evidence="1">Multi-pass membrane protein</topology>
    </subcellularLocation>
</comment>
<feature type="transmembrane region" description="Helical" evidence="5">
    <location>
        <begin position="159"/>
        <end position="177"/>
    </location>
</feature>
<reference evidence="7 8" key="1">
    <citation type="submission" date="2021-01" db="EMBL/GenBank/DDBJ databases">
        <title>FDA dAtabase for Regulatory Grade micrObial Sequences (FDA-ARGOS): Supporting development and validation of Infectious Disease Dx tests.</title>
        <authorList>
            <person name="Sproer C."/>
            <person name="Gronow S."/>
            <person name="Severitt S."/>
            <person name="Schroder I."/>
            <person name="Tallon L."/>
            <person name="Sadzewicz L."/>
            <person name="Zhao X."/>
            <person name="Boylan J."/>
            <person name="Ott S."/>
            <person name="Bowen H."/>
            <person name="Vavikolanu K."/>
            <person name="Mehta A."/>
            <person name="Aluvathingal J."/>
            <person name="Nadendla S."/>
            <person name="Lowell S."/>
            <person name="Myers T."/>
            <person name="Yan Y."/>
            <person name="Sichtig H."/>
        </authorList>
    </citation>
    <scope>NUCLEOTIDE SEQUENCE [LARGE SCALE GENOMIC DNA]</scope>
    <source>
        <strain evidence="7 8">FDAARGOS_1126</strain>
    </source>
</reference>
<name>A0ABX7CGC3_9FUSO</name>
<accession>A0ABX7CGC3</accession>
<evidence type="ECO:0000259" key="6">
    <source>
        <dbReference type="Pfam" id="PF04932"/>
    </source>
</evidence>
<evidence type="ECO:0000256" key="2">
    <source>
        <dbReference type="ARBA" id="ARBA00022692"/>
    </source>
</evidence>
<dbReference type="RefSeq" id="WP_201627872.1">
    <property type="nucleotide sequence ID" value="NZ_CP068114.1"/>
</dbReference>
<feature type="transmembrane region" description="Helical" evidence="5">
    <location>
        <begin position="10"/>
        <end position="27"/>
    </location>
</feature>
<feature type="transmembrane region" description="Helical" evidence="5">
    <location>
        <begin position="118"/>
        <end position="139"/>
    </location>
</feature>
<feature type="transmembrane region" description="Helical" evidence="5">
    <location>
        <begin position="227"/>
        <end position="244"/>
    </location>
</feature>
<feature type="transmembrane region" description="Helical" evidence="5">
    <location>
        <begin position="352"/>
        <end position="370"/>
    </location>
</feature>
<proteinExistence type="predicted"/>
<gene>
    <name evidence="7" type="ORF">I6I83_05375</name>
</gene>